<gene>
    <name evidence="2" type="ORF">CBR_g19588</name>
</gene>
<evidence type="ECO:0000256" key="1">
    <source>
        <dbReference type="SAM" id="MobiDB-lite"/>
    </source>
</evidence>
<feature type="compositionally biased region" description="Basic and acidic residues" evidence="1">
    <location>
        <begin position="74"/>
        <end position="90"/>
    </location>
</feature>
<protein>
    <submittedName>
        <fullName evidence="2">Uncharacterized protein</fullName>
    </submittedName>
</protein>
<organism evidence="2 3">
    <name type="scientific">Chara braunii</name>
    <name type="common">Braun's stonewort</name>
    <dbReference type="NCBI Taxonomy" id="69332"/>
    <lineage>
        <taxon>Eukaryota</taxon>
        <taxon>Viridiplantae</taxon>
        <taxon>Streptophyta</taxon>
        <taxon>Charophyceae</taxon>
        <taxon>Charales</taxon>
        <taxon>Characeae</taxon>
        <taxon>Chara</taxon>
    </lineage>
</organism>
<dbReference type="Proteomes" id="UP000265515">
    <property type="component" value="Unassembled WGS sequence"/>
</dbReference>
<dbReference type="Gramene" id="GBG75075">
    <property type="protein sequence ID" value="GBG75075"/>
    <property type="gene ID" value="CBR_g19588"/>
</dbReference>
<accession>A0A388KYE2</accession>
<evidence type="ECO:0000313" key="2">
    <source>
        <dbReference type="EMBL" id="GBG75075.1"/>
    </source>
</evidence>
<dbReference type="AlphaFoldDB" id="A0A388KYE2"/>
<sequence length="90" mass="9545">MSQERSILLAGKSHLRSSRWNLLEHMIMPKMGGERSTRETGRVSVAIDAPGGKLGTSEARGGICLNVGSYANDGRGRGEHRGDAGDEGGH</sequence>
<dbReference type="EMBL" id="BFEA01000217">
    <property type="protein sequence ID" value="GBG75075.1"/>
    <property type="molecule type" value="Genomic_DNA"/>
</dbReference>
<comment type="caution">
    <text evidence="2">The sequence shown here is derived from an EMBL/GenBank/DDBJ whole genome shotgun (WGS) entry which is preliminary data.</text>
</comment>
<feature type="region of interest" description="Disordered" evidence="1">
    <location>
        <begin position="68"/>
        <end position="90"/>
    </location>
</feature>
<name>A0A388KYE2_CHABU</name>
<reference evidence="2 3" key="1">
    <citation type="journal article" date="2018" name="Cell">
        <title>The Chara Genome: Secondary Complexity and Implications for Plant Terrestrialization.</title>
        <authorList>
            <person name="Nishiyama T."/>
            <person name="Sakayama H."/>
            <person name="Vries J.D."/>
            <person name="Buschmann H."/>
            <person name="Saint-Marcoux D."/>
            <person name="Ullrich K.K."/>
            <person name="Haas F.B."/>
            <person name="Vanderstraeten L."/>
            <person name="Becker D."/>
            <person name="Lang D."/>
            <person name="Vosolsobe S."/>
            <person name="Rombauts S."/>
            <person name="Wilhelmsson P.K.I."/>
            <person name="Janitza P."/>
            <person name="Kern R."/>
            <person name="Heyl A."/>
            <person name="Rumpler F."/>
            <person name="Villalobos L.I.A.C."/>
            <person name="Clay J.M."/>
            <person name="Skokan R."/>
            <person name="Toyoda A."/>
            <person name="Suzuki Y."/>
            <person name="Kagoshima H."/>
            <person name="Schijlen E."/>
            <person name="Tajeshwar N."/>
            <person name="Catarino B."/>
            <person name="Hetherington A.J."/>
            <person name="Saltykova A."/>
            <person name="Bonnot C."/>
            <person name="Breuninger H."/>
            <person name="Symeonidi A."/>
            <person name="Radhakrishnan G.V."/>
            <person name="Van Nieuwerburgh F."/>
            <person name="Deforce D."/>
            <person name="Chang C."/>
            <person name="Karol K.G."/>
            <person name="Hedrich R."/>
            <person name="Ulvskov P."/>
            <person name="Glockner G."/>
            <person name="Delwiche C.F."/>
            <person name="Petrasek J."/>
            <person name="Van de Peer Y."/>
            <person name="Friml J."/>
            <person name="Beilby M."/>
            <person name="Dolan L."/>
            <person name="Kohara Y."/>
            <person name="Sugano S."/>
            <person name="Fujiyama A."/>
            <person name="Delaux P.-M."/>
            <person name="Quint M."/>
            <person name="TheiBen G."/>
            <person name="Hagemann M."/>
            <person name="Harholt J."/>
            <person name="Dunand C."/>
            <person name="Zachgo S."/>
            <person name="Langdale J."/>
            <person name="Maumus F."/>
            <person name="Straeten D.V.D."/>
            <person name="Gould S.B."/>
            <person name="Rensing S.A."/>
        </authorList>
    </citation>
    <scope>NUCLEOTIDE SEQUENCE [LARGE SCALE GENOMIC DNA]</scope>
    <source>
        <strain evidence="2 3">S276</strain>
    </source>
</reference>
<evidence type="ECO:0000313" key="3">
    <source>
        <dbReference type="Proteomes" id="UP000265515"/>
    </source>
</evidence>
<proteinExistence type="predicted"/>
<keyword evidence="3" id="KW-1185">Reference proteome</keyword>